<keyword evidence="1" id="KW-0813">Transport</keyword>
<dbReference type="PANTHER" id="PTHR42788">
    <property type="entry name" value="TAURINE IMPORT ATP-BINDING PROTEIN-RELATED"/>
    <property type="match status" value="1"/>
</dbReference>
<keyword evidence="3 5" id="KW-0067">ATP-binding</keyword>
<dbReference type="EMBL" id="JANYMP010000001">
    <property type="protein sequence ID" value="MCS7475309.1"/>
    <property type="molecule type" value="Genomic_DNA"/>
</dbReference>
<dbReference type="Pfam" id="PF00005">
    <property type="entry name" value="ABC_tran"/>
    <property type="match status" value="1"/>
</dbReference>
<sequence length="259" mass="27506">MASDATALADLVDVEHGYRTKAGAVPALGPIDLRVDPGEFLVVVGPSGSGKSTLLRLIAGFERPTAGDVLRLGGTPVPGRDVGVVFQQPRLFPWQTVAGNIGAALRWADVPKPDRSRRTAELLAAVGLAELGPRRTWEISGGQQQRVAIARALAARPKLLLMDEPFAALDALTRERLQEDVRSLTDDAGQGVVFVTHSVDEAVFLASRIIVLTDRPGRIALDVPITLPRKGISADELRGSPEYAAFRGEIAAAVRATVS</sequence>
<dbReference type="GO" id="GO:0016887">
    <property type="term" value="F:ATP hydrolysis activity"/>
    <property type="evidence" value="ECO:0007669"/>
    <property type="project" value="InterPro"/>
</dbReference>
<dbReference type="InterPro" id="IPR050166">
    <property type="entry name" value="ABC_transporter_ATP-bind"/>
</dbReference>
<keyword evidence="2" id="KW-0547">Nucleotide-binding</keyword>
<comment type="caution">
    <text evidence="5">The sequence shown here is derived from an EMBL/GenBank/DDBJ whole genome shotgun (WGS) entry which is preliminary data.</text>
</comment>
<evidence type="ECO:0000259" key="4">
    <source>
        <dbReference type="PROSITE" id="PS50893"/>
    </source>
</evidence>
<dbReference type="InterPro" id="IPR017871">
    <property type="entry name" value="ABC_transporter-like_CS"/>
</dbReference>
<dbReference type="AlphaFoldDB" id="A0A9X2VF27"/>
<evidence type="ECO:0000256" key="1">
    <source>
        <dbReference type="ARBA" id="ARBA00022448"/>
    </source>
</evidence>
<dbReference type="GO" id="GO:0005524">
    <property type="term" value="F:ATP binding"/>
    <property type="evidence" value="ECO:0007669"/>
    <property type="project" value="UniProtKB-KW"/>
</dbReference>
<feature type="domain" description="ABC transporter" evidence="4">
    <location>
        <begin position="12"/>
        <end position="239"/>
    </location>
</feature>
<proteinExistence type="predicted"/>
<dbReference type="PROSITE" id="PS00211">
    <property type="entry name" value="ABC_TRANSPORTER_1"/>
    <property type="match status" value="1"/>
</dbReference>
<dbReference type="CDD" id="cd03293">
    <property type="entry name" value="ABC_NrtD_SsuB_transporters"/>
    <property type="match status" value="1"/>
</dbReference>
<dbReference type="PROSITE" id="PS50893">
    <property type="entry name" value="ABC_TRANSPORTER_2"/>
    <property type="match status" value="1"/>
</dbReference>
<organism evidence="5 6">
    <name type="scientific">Umezawaea endophytica</name>
    <dbReference type="NCBI Taxonomy" id="1654476"/>
    <lineage>
        <taxon>Bacteria</taxon>
        <taxon>Bacillati</taxon>
        <taxon>Actinomycetota</taxon>
        <taxon>Actinomycetes</taxon>
        <taxon>Pseudonocardiales</taxon>
        <taxon>Pseudonocardiaceae</taxon>
        <taxon>Umezawaea</taxon>
    </lineage>
</organism>
<accession>A0A9X2VF27</accession>
<dbReference type="PANTHER" id="PTHR42788:SF13">
    <property type="entry name" value="ALIPHATIC SULFONATES IMPORT ATP-BINDING PROTEIN SSUB"/>
    <property type="match status" value="1"/>
</dbReference>
<keyword evidence="6" id="KW-1185">Reference proteome</keyword>
<dbReference type="InterPro" id="IPR003593">
    <property type="entry name" value="AAA+_ATPase"/>
</dbReference>
<evidence type="ECO:0000256" key="3">
    <source>
        <dbReference type="ARBA" id="ARBA00022840"/>
    </source>
</evidence>
<dbReference type="Gene3D" id="3.40.50.300">
    <property type="entry name" value="P-loop containing nucleotide triphosphate hydrolases"/>
    <property type="match status" value="1"/>
</dbReference>
<dbReference type="SUPFAM" id="SSF52540">
    <property type="entry name" value="P-loop containing nucleoside triphosphate hydrolases"/>
    <property type="match status" value="1"/>
</dbReference>
<dbReference type="InterPro" id="IPR003439">
    <property type="entry name" value="ABC_transporter-like_ATP-bd"/>
</dbReference>
<dbReference type="RefSeq" id="WP_259620832.1">
    <property type="nucleotide sequence ID" value="NZ_JANYMP010000001.1"/>
</dbReference>
<dbReference type="Proteomes" id="UP001141259">
    <property type="component" value="Unassembled WGS sequence"/>
</dbReference>
<gene>
    <name evidence="5" type="ORF">NZH93_00455</name>
</gene>
<dbReference type="SMART" id="SM00382">
    <property type="entry name" value="AAA"/>
    <property type="match status" value="1"/>
</dbReference>
<evidence type="ECO:0000313" key="6">
    <source>
        <dbReference type="Proteomes" id="UP001141259"/>
    </source>
</evidence>
<reference evidence="5" key="1">
    <citation type="submission" date="2022-08" db="EMBL/GenBank/DDBJ databases">
        <authorList>
            <person name="Tistechok S."/>
            <person name="Samborskyy M."/>
            <person name="Roman I."/>
        </authorList>
    </citation>
    <scope>NUCLEOTIDE SEQUENCE</scope>
    <source>
        <strain evidence="5">DSM 103496</strain>
    </source>
</reference>
<name>A0A9X2VF27_9PSEU</name>
<protein>
    <submittedName>
        <fullName evidence="5">ABC transporter ATP-binding protein</fullName>
    </submittedName>
</protein>
<evidence type="ECO:0000256" key="2">
    <source>
        <dbReference type="ARBA" id="ARBA00022741"/>
    </source>
</evidence>
<dbReference type="InterPro" id="IPR027417">
    <property type="entry name" value="P-loop_NTPase"/>
</dbReference>
<evidence type="ECO:0000313" key="5">
    <source>
        <dbReference type="EMBL" id="MCS7475309.1"/>
    </source>
</evidence>